<name>A0ABN8GW83_9BACL</name>
<evidence type="ECO:0000256" key="1">
    <source>
        <dbReference type="ARBA" id="ARBA00004651"/>
    </source>
</evidence>
<feature type="transmembrane region" description="Helical" evidence="8">
    <location>
        <begin position="57"/>
        <end position="81"/>
    </location>
</feature>
<keyword evidence="5 8" id="KW-1133">Transmembrane helix</keyword>
<evidence type="ECO:0000259" key="9">
    <source>
        <dbReference type="PROSITE" id="PS50042"/>
    </source>
</evidence>
<feature type="transmembrane region" description="Helical" evidence="8">
    <location>
        <begin position="246"/>
        <end position="267"/>
    </location>
</feature>
<keyword evidence="2 8" id="KW-0812">Transmembrane</keyword>
<dbReference type="InterPro" id="IPR003593">
    <property type="entry name" value="AAA+_ATPase"/>
</dbReference>
<comment type="caution">
    <text evidence="12">The sequence shown here is derived from an EMBL/GenBank/DDBJ whole genome shotgun (WGS) entry which is preliminary data.</text>
</comment>
<dbReference type="InterPro" id="IPR036640">
    <property type="entry name" value="ABC1_TM_sf"/>
</dbReference>
<evidence type="ECO:0000259" key="11">
    <source>
        <dbReference type="PROSITE" id="PS50929"/>
    </source>
</evidence>
<keyword evidence="7" id="KW-0010">Activator</keyword>
<comment type="subcellular location">
    <subcellularLocation>
        <location evidence="1">Cell membrane</location>
        <topology evidence="1">Multi-pass membrane protein</topology>
    </subcellularLocation>
</comment>
<evidence type="ECO:0000256" key="3">
    <source>
        <dbReference type="ARBA" id="ARBA00022741"/>
    </source>
</evidence>
<keyword evidence="3" id="KW-0547">Nucleotide-binding</keyword>
<feature type="transmembrane region" description="Helical" evidence="8">
    <location>
        <begin position="130"/>
        <end position="153"/>
    </location>
</feature>
<dbReference type="InterPro" id="IPR017871">
    <property type="entry name" value="ABC_transporter-like_CS"/>
</dbReference>
<dbReference type="PROSITE" id="PS00211">
    <property type="entry name" value="ABC_TRANSPORTER_1"/>
    <property type="match status" value="1"/>
</dbReference>
<evidence type="ECO:0000256" key="4">
    <source>
        <dbReference type="ARBA" id="ARBA00022840"/>
    </source>
</evidence>
<dbReference type="InterPro" id="IPR014710">
    <property type="entry name" value="RmlC-like_jellyroll"/>
</dbReference>
<dbReference type="SUPFAM" id="SSF90123">
    <property type="entry name" value="ABC transporter transmembrane region"/>
    <property type="match status" value="1"/>
</dbReference>
<dbReference type="GO" id="GO:0005524">
    <property type="term" value="F:ATP binding"/>
    <property type="evidence" value="ECO:0007669"/>
    <property type="project" value="UniProtKB-KW"/>
</dbReference>
<dbReference type="Pfam" id="PF00027">
    <property type="entry name" value="cNMP_binding"/>
    <property type="match status" value="1"/>
</dbReference>
<evidence type="ECO:0000256" key="5">
    <source>
        <dbReference type="ARBA" id="ARBA00022989"/>
    </source>
</evidence>
<dbReference type="PRINTS" id="PR00103">
    <property type="entry name" value="CAMPKINASE"/>
</dbReference>
<evidence type="ECO:0000256" key="6">
    <source>
        <dbReference type="ARBA" id="ARBA00023136"/>
    </source>
</evidence>
<dbReference type="PROSITE" id="PS50893">
    <property type="entry name" value="ABC_TRANSPORTER_2"/>
    <property type="match status" value="1"/>
</dbReference>
<accession>A0ABN8GW83</accession>
<dbReference type="PANTHER" id="PTHR43394:SF1">
    <property type="entry name" value="ATP-BINDING CASSETTE SUB-FAMILY B MEMBER 10, MITOCHONDRIAL"/>
    <property type="match status" value="1"/>
</dbReference>
<keyword evidence="13" id="KW-1185">Reference proteome</keyword>
<dbReference type="PANTHER" id="PTHR43394">
    <property type="entry name" value="ATP-DEPENDENT PERMEASE MDL1, MITOCHONDRIAL"/>
    <property type="match status" value="1"/>
</dbReference>
<evidence type="ECO:0000256" key="7">
    <source>
        <dbReference type="ARBA" id="ARBA00023159"/>
    </source>
</evidence>
<dbReference type="SMART" id="SM00382">
    <property type="entry name" value="AAA"/>
    <property type="match status" value="1"/>
</dbReference>
<keyword evidence="4 12" id="KW-0067">ATP-binding</keyword>
<dbReference type="Gene3D" id="3.40.50.300">
    <property type="entry name" value="P-loop containing nucleotide triphosphate hydrolases"/>
    <property type="match status" value="1"/>
</dbReference>
<reference evidence="12" key="1">
    <citation type="submission" date="2022-01" db="EMBL/GenBank/DDBJ databases">
        <authorList>
            <person name="Criscuolo A."/>
        </authorList>
    </citation>
    <scope>NUCLEOTIDE SEQUENCE</scope>
    <source>
        <strain evidence="12">CIP111893</strain>
    </source>
</reference>
<dbReference type="PROSITE" id="PS50042">
    <property type="entry name" value="CNMP_BINDING_3"/>
    <property type="match status" value="1"/>
</dbReference>
<dbReference type="RefSeq" id="WP_236344465.1">
    <property type="nucleotide sequence ID" value="NZ_CAKMMF010000026.1"/>
</dbReference>
<evidence type="ECO:0000256" key="2">
    <source>
        <dbReference type="ARBA" id="ARBA00022692"/>
    </source>
</evidence>
<dbReference type="PROSITE" id="PS00889">
    <property type="entry name" value="CNMP_BINDING_2"/>
    <property type="match status" value="1"/>
</dbReference>
<dbReference type="InterPro" id="IPR027417">
    <property type="entry name" value="P-loop_NTPase"/>
</dbReference>
<dbReference type="PROSITE" id="PS50929">
    <property type="entry name" value="ABC_TM1F"/>
    <property type="match status" value="1"/>
</dbReference>
<feature type="domain" description="ABC transmembrane type-1" evidence="11">
    <location>
        <begin position="20"/>
        <end position="302"/>
    </location>
</feature>
<dbReference type="Gene3D" id="2.60.120.10">
    <property type="entry name" value="Jelly Rolls"/>
    <property type="match status" value="1"/>
</dbReference>
<dbReference type="SMART" id="SM00100">
    <property type="entry name" value="cNMP"/>
    <property type="match status" value="1"/>
</dbReference>
<dbReference type="InterPro" id="IPR018488">
    <property type="entry name" value="cNMP-bd_CS"/>
</dbReference>
<dbReference type="PROSITE" id="PS00888">
    <property type="entry name" value="CNMP_BINDING_1"/>
    <property type="match status" value="1"/>
</dbReference>
<protein>
    <submittedName>
        <fullName evidence="12">Vitamin B12 import ATP-binding protein BtuD</fullName>
    </submittedName>
</protein>
<proteinExistence type="predicted"/>
<dbReference type="InterPro" id="IPR000595">
    <property type="entry name" value="cNMP-bd_dom"/>
</dbReference>
<keyword evidence="6 8" id="KW-0472">Membrane</keyword>
<evidence type="ECO:0000313" key="13">
    <source>
        <dbReference type="Proteomes" id="UP000838686"/>
    </source>
</evidence>
<dbReference type="SUPFAM" id="SSF51206">
    <property type="entry name" value="cAMP-binding domain-like"/>
    <property type="match status" value="1"/>
</dbReference>
<gene>
    <name evidence="12" type="primary">btuD_27</name>
    <name evidence="12" type="ORF">PAECIP111893_04127</name>
</gene>
<dbReference type="Pfam" id="PF00005">
    <property type="entry name" value="ABC_tran"/>
    <property type="match status" value="1"/>
</dbReference>
<dbReference type="Gene3D" id="1.20.1560.10">
    <property type="entry name" value="ABC transporter type 1, transmembrane domain"/>
    <property type="match status" value="1"/>
</dbReference>
<evidence type="ECO:0000313" key="12">
    <source>
        <dbReference type="EMBL" id="CAH1216451.1"/>
    </source>
</evidence>
<dbReference type="InterPro" id="IPR011527">
    <property type="entry name" value="ABC1_TM_dom"/>
</dbReference>
<dbReference type="Proteomes" id="UP000838686">
    <property type="component" value="Unassembled WGS sequence"/>
</dbReference>
<sequence>MIMVLRNLASYLRPYKLLSFLFFAGLFLDLAFVSLAPLSFKFMVDNAIIPHDFGQFYLILSILGIAGLIGFSSGIISDYILSKLSARVQRDLRSGLFAHLQHVNIAFFQRTRASDLLSYLSGDLSAIDRAMTVILTTGIQSVSVVIISAGVLFTLEWSMAVLVLIGAVLIFTGPYLLGGRAQAINAQYKDQMSLMTGDVQENIKAQRVIKGFHLQQLMIDKFHTRLQSLFVIDYKKNVINSSLERIPMISLLLINFTIIGFGSYLALQGQITVGALVAFFTMYTSMGNSVFNLTFAIPAFTDAKVSMDRIQQLLVELPEANGTVQLQPLPNQQLDIEARELTFRYAEKQDVLKDINLHIPPGTTAAFVGSSGSGKSTMVQLILGFYAPNEGHIRINGISLQEMDKGSLREQIGIVFQDNFLFRGTIMDNLRLSKPHATREEVIQAAAKAEIDGFIQSLPDGYETEVLDEGGNFSGGQRQRIAIARAILRDPQILLLDEATSALDPISEASINETFRRLAHNRTVVTVTHRLSAITDADQIFVFDQGKLIESGTHREMLAAEGYYKELWDKQNGLSVSPSGEEAEIDENRLARLPFFRDMNIDVLREIKDLFNTETFSAGQAVIHEGEAGNKFYIIARGKVEISKRPVGDAERIRLAILADGDHFGEIALLENVPRTADVSALTECTFLTLQRKVLHYVLSQYPELDARVREKLKERYN</sequence>
<feature type="domain" description="Cyclic nucleotide-binding" evidence="9">
    <location>
        <begin position="595"/>
        <end position="716"/>
    </location>
</feature>
<dbReference type="InterPro" id="IPR018490">
    <property type="entry name" value="cNMP-bd_dom_sf"/>
</dbReference>
<organism evidence="12 13">
    <name type="scientific">Paenibacillus plantiphilus</name>
    <dbReference type="NCBI Taxonomy" id="2905650"/>
    <lineage>
        <taxon>Bacteria</taxon>
        <taxon>Bacillati</taxon>
        <taxon>Bacillota</taxon>
        <taxon>Bacilli</taxon>
        <taxon>Bacillales</taxon>
        <taxon>Paenibacillaceae</taxon>
        <taxon>Paenibacillus</taxon>
    </lineage>
</organism>
<dbReference type="Pfam" id="PF00664">
    <property type="entry name" value="ABC_membrane"/>
    <property type="match status" value="1"/>
</dbReference>
<dbReference type="CDD" id="cd07346">
    <property type="entry name" value="ABC_6TM_exporters"/>
    <property type="match status" value="1"/>
</dbReference>
<evidence type="ECO:0000259" key="10">
    <source>
        <dbReference type="PROSITE" id="PS50893"/>
    </source>
</evidence>
<dbReference type="CDD" id="cd00038">
    <property type="entry name" value="CAP_ED"/>
    <property type="match status" value="1"/>
</dbReference>
<dbReference type="EMBL" id="CAKMMF010000026">
    <property type="protein sequence ID" value="CAH1216451.1"/>
    <property type="molecule type" value="Genomic_DNA"/>
</dbReference>
<dbReference type="SUPFAM" id="SSF52540">
    <property type="entry name" value="P-loop containing nucleoside triphosphate hydrolases"/>
    <property type="match status" value="1"/>
</dbReference>
<dbReference type="InterPro" id="IPR003439">
    <property type="entry name" value="ABC_transporter-like_ATP-bd"/>
</dbReference>
<dbReference type="InterPro" id="IPR039421">
    <property type="entry name" value="Type_1_exporter"/>
</dbReference>
<evidence type="ECO:0000256" key="8">
    <source>
        <dbReference type="SAM" id="Phobius"/>
    </source>
</evidence>
<feature type="transmembrane region" description="Helical" evidence="8">
    <location>
        <begin position="159"/>
        <end position="177"/>
    </location>
</feature>
<feature type="domain" description="ABC transporter" evidence="10">
    <location>
        <begin position="336"/>
        <end position="570"/>
    </location>
</feature>